<accession>A0A1F7UXK6</accession>
<feature type="active site" description="Proton donor" evidence="2">
    <location>
        <position position="61"/>
    </location>
</feature>
<proteinExistence type="inferred from homology"/>
<dbReference type="GO" id="GO:0016874">
    <property type="term" value="F:ligase activity"/>
    <property type="evidence" value="ECO:0007669"/>
    <property type="project" value="UniProtKB-KW"/>
</dbReference>
<dbReference type="EMBL" id="MGEK01000004">
    <property type="protein sequence ID" value="OGL83022.1"/>
    <property type="molecule type" value="Genomic_DNA"/>
</dbReference>
<dbReference type="NCBIfam" id="TIGR02258">
    <property type="entry name" value="2_5_ligase"/>
    <property type="match status" value="1"/>
</dbReference>
<comment type="similarity">
    <text evidence="2">Belongs to the 2H phosphoesterase superfamily. ThpR family.</text>
</comment>
<dbReference type="InterPro" id="IPR009097">
    <property type="entry name" value="Cyclic_Pdiesterase"/>
</dbReference>
<dbReference type="PANTHER" id="PTHR35561:SF1">
    <property type="entry name" value="RNA 2',3'-CYCLIC PHOSPHODIESTERASE"/>
    <property type="match status" value="1"/>
</dbReference>
<evidence type="ECO:0000313" key="4">
    <source>
        <dbReference type="Proteomes" id="UP000176846"/>
    </source>
</evidence>
<dbReference type="AlphaFoldDB" id="A0A1F7UXK6"/>
<dbReference type="Pfam" id="PF13563">
    <property type="entry name" value="2_5_RNA_ligase2"/>
    <property type="match status" value="1"/>
</dbReference>
<dbReference type="EC" id="3.1.4.58" evidence="2"/>
<dbReference type="GO" id="GO:0008664">
    <property type="term" value="F:RNA 2',3'-cyclic 3'-phosphodiesterase activity"/>
    <property type="evidence" value="ECO:0007669"/>
    <property type="project" value="UniProtKB-EC"/>
</dbReference>
<reference evidence="3 4" key="1">
    <citation type="journal article" date="2016" name="Nat. Commun.">
        <title>Thousands of microbial genomes shed light on interconnected biogeochemical processes in an aquifer system.</title>
        <authorList>
            <person name="Anantharaman K."/>
            <person name="Brown C.T."/>
            <person name="Hug L.A."/>
            <person name="Sharon I."/>
            <person name="Castelle C.J."/>
            <person name="Probst A.J."/>
            <person name="Thomas B.C."/>
            <person name="Singh A."/>
            <person name="Wilkins M.J."/>
            <person name="Karaoz U."/>
            <person name="Brodie E.L."/>
            <person name="Williams K.H."/>
            <person name="Hubbard S.S."/>
            <person name="Banfield J.F."/>
        </authorList>
    </citation>
    <scope>NUCLEOTIDE SEQUENCE [LARGE SCALE GENOMIC DNA]</scope>
</reference>
<keyword evidence="3" id="KW-0436">Ligase</keyword>
<dbReference type="PANTHER" id="PTHR35561">
    <property type="entry name" value="RNA 2',3'-CYCLIC PHOSPHODIESTERASE"/>
    <property type="match status" value="1"/>
</dbReference>
<evidence type="ECO:0000256" key="2">
    <source>
        <dbReference type="HAMAP-Rule" id="MF_01940"/>
    </source>
</evidence>
<dbReference type="InterPro" id="IPR004175">
    <property type="entry name" value="RNA_CPDase"/>
</dbReference>
<comment type="function">
    <text evidence="2">Hydrolyzes RNA 2',3'-cyclic phosphodiester to an RNA 2'-phosphomonoester.</text>
</comment>
<dbReference type="Proteomes" id="UP000176846">
    <property type="component" value="Unassembled WGS sequence"/>
</dbReference>
<organism evidence="3 4">
    <name type="scientific">Candidatus Uhrbacteria bacterium RIFCSPLOWO2_01_FULL_47_25</name>
    <dbReference type="NCBI Taxonomy" id="1802402"/>
    <lineage>
        <taxon>Bacteria</taxon>
        <taxon>Candidatus Uhriibacteriota</taxon>
    </lineage>
</organism>
<keyword evidence="1 2" id="KW-0378">Hydrolase</keyword>
<evidence type="ECO:0000313" key="3">
    <source>
        <dbReference type="EMBL" id="OGL83022.1"/>
    </source>
</evidence>
<dbReference type="SUPFAM" id="SSF55144">
    <property type="entry name" value="LigT-like"/>
    <property type="match status" value="1"/>
</dbReference>
<protein>
    <recommendedName>
        <fullName evidence="2">RNA 2',3'-cyclic phosphodiesterase</fullName>
        <shortName evidence="2">RNA 2',3'-CPDase</shortName>
        <ecNumber evidence="2">3.1.4.58</ecNumber>
    </recommendedName>
</protein>
<dbReference type="Gene3D" id="3.90.1140.10">
    <property type="entry name" value="Cyclic phosphodiesterase"/>
    <property type="match status" value="1"/>
</dbReference>
<comment type="catalytic activity">
    <reaction evidence="2">
        <text>a 3'-end 2',3'-cyclophospho-ribonucleotide-RNA + H2O = a 3'-end 2'-phospho-ribonucleotide-RNA + H(+)</text>
        <dbReference type="Rhea" id="RHEA:11828"/>
        <dbReference type="Rhea" id="RHEA-COMP:10464"/>
        <dbReference type="Rhea" id="RHEA-COMP:17353"/>
        <dbReference type="ChEBI" id="CHEBI:15377"/>
        <dbReference type="ChEBI" id="CHEBI:15378"/>
        <dbReference type="ChEBI" id="CHEBI:83064"/>
        <dbReference type="ChEBI" id="CHEBI:173113"/>
        <dbReference type="EC" id="3.1.4.58"/>
    </reaction>
</comment>
<dbReference type="HAMAP" id="MF_01940">
    <property type="entry name" value="RNA_CPDase"/>
    <property type="match status" value="1"/>
</dbReference>
<gene>
    <name evidence="3" type="ORF">A2936_03680</name>
</gene>
<evidence type="ECO:0000256" key="1">
    <source>
        <dbReference type="ARBA" id="ARBA00022801"/>
    </source>
</evidence>
<sequence length="201" mass="23078">MSSIPGFAKMKKIYHNNRIMKRLFIAVPSPITIQKIISEIEHEWEKLAGHDVKWVNPEQAHLTLHFLGDTEEGTVPEIIKIIKESTIKVRPFLLVLKGLGTFPQPSNARVVYINVEEIKSHVLNTLHKNLSNQLKSLGFVIDERRFVPHITLGRLRQTKSLTTEWYVSRPISWSVNEIHLMESKLRASGPIYSIVESARLN</sequence>
<feature type="active site" description="Proton acceptor" evidence="2">
    <location>
        <position position="149"/>
    </location>
</feature>
<dbReference type="GO" id="GO:0004113">
    <property type="term" value="F:2',3'-cyclic-nucleotide 3'-phosphodiesterase activity"/>
    <property type="evidence" value="ECO:0007669"/>
    <property type="project" value="InterPro"/>
</dbReference>
<feature type="short sequence motif" description="HXTX 2" evidence="2">
    <location>
        <begin position="149"/>
        <end position="152"/>
    </location>
</feature>
<name>A0A1F7UXK6_9BACT</name>
<comment type="caution">
    <text evidence="3">The sequence shown here is derived from an EMBL/GenBank/DDBJ whole genome shotgun (WGS) entry which is preliminary data.</text>
</comment>
<feature type="short sequence motif" description="HXTX 1" evidence="2">
    <location>
        <begin position="61"/>
        <end position="64"/>
    </location>
</feature>